<dbReference type="EMBL" id="CP076544">
    <property type="protein sequence ID" value="QWS34792.1"/>
    <property type="molecule type" value="Genomic_DNA"/>
</dbReference>
<name>A0ACD1E7R5_9MICO</name>
<evidence type="ECO:0000313" key="2">
    <source>
        <dbReference type="Proteomes" id="UP000681794"/>
    </source>
</evidence>
<accession>A0ACD1E7R5</accession>
<proteinExistence type="predicted"/>
<gene>
    <name evidence="1" type="primary">ctaD</name>
    <name evidence="1" type="ORF">KM842_06590</name>
</gene>
<dbReference type="Proteomes" id="UP000681794">
    <property type="component" value="Chromosome"/>
</dbReference>
<evidence type="ECO:0000313" key="1">
    <source>
        <dbReference type="EMBL" id="QWS34792.1"/>
    </source>
</evidence>
<sequence length="579" mass="64095">MTTSFVGQATTRPSTPDFQASKVGRKGNIIVRWATSTDHKTIGYMYLITSFLYFLLAGIMALVIRAQLFEPGLQVVATKEQYNQLFTMHGTIMLLMFATPLFSGFANAIMPLQIGAPDVAFPRLNGLAFWMYFFGSAIAVGGFLTPQGAASFGWFAYAPLSDTTFTPGLGGTLWVFGLGMTGFSTILGAVNFITTIITMRAPGMTMFRMSIFTWNVLVTSLLVLMAFPVLAAALFGLGLDRVFDAQIFNPANGGALLWQHLFWFFGHPEVYIIALPFFGIVSEVFPVFSRKPIFGYKTLVYATITIAALSVTVWAHHMYVTGGVLLPWFSLMTMLIAVPTGVKIFNWVGTMWRGSVTFETPILWAIGFLVTFTFGGLTGVILASPPLDFHVSDSYFVVAHFHYVVFGTVVFAMFSGFYFWWPKFTGKMLNERLGKIHFWLLFVGFHTTFLIQHWLGVVGMPRRYATYLPDDGFTWMNQVSTIGSMILGISFLPFIFNVYVTARNAPKVAVNDPWGYGRSLEWATSCPPPRHNFTSIPRIRSESPAFDLNHPEAGVPVGVGPAKDAPDAPTYDAAKGEVK</sequence>
<protein>
    <submittedName>
        <fullName evidence="1">Cytochrome c oxidase subunit I</fullName>
    </submittedName>
</protein>
<organism evidence="1 2">
    <name type="scientific">Curtobacterium aetherium</name>
    <dbReference type="NCBI Taxonomy" id="2841594"/>
    <lineage>
        <taxon>Bacteria</taxon>
        <taxon>Bacillati</taxon>
        <taxon>Actinomycetota</taxon>
        <taxon>Actinomycetes</taxon>
        <taxon>Micrococcales</taxon>
        <taxon>Microbacteriaceae</taxon>
        <taxon>Curtobacterium</taxon>
    </lineage>
</organism>
<reference evidence="1" key="1">
    <citation type="submission" date="2021-06" db="EMBL/GenBank/DDBJ databases">
        <authorList>
            <person name="Ellington A.J."/>
            <person name="Bryan N.C."/>
            <person name="Christner B.C."/>
            <person name="Reisch C.R."/>
        </authorList>
    </citation>
    <scope>NUCLEOTIDE SEQUENCE</scope>
    <source>
        <strain evidence="1">L6-1</strain>
    </source>
</reference>
<keyword evidence="2" id="KW-1185">Reference proteome</keyword>